<sequence length="106" mass="11510">MILSGILKLLGVLAEFFLGIPAIGGTFILSLLWTPLLFMLVYYIITLVVSRVSGAPIWGPVVGIITSVVGFIPFVGMTLHWIAFFCLLADGILTLRSKDRSQTGKL</sequence>
<dbReference type="EMBL" id="WEID01000127">
    <property type="protein sequence ID" value="KAB8125767.1"/>
    <property type="molecule type" value="Genomic_DNA"/>
</dbReference>
<organism evidence="2 3">
    <name type="scientific">Gracilibacillus oryzae</name>
    <dbReference type="NCBI Taxonomy" id="1672701"/>
    <lineage>
        <taxon>Bacteria</taxon>
        <taxon>Bacillati</taxon>
        <taxon>Bacillota</taxon>
        <taxon>Bacilli</taxon>
        <taxon>Bacillales</taxon>
        <taxon>Bacillaceae</taxon>
        <taxon>Gracilibacillus</taxon>
    </lineage>
</organism>
<evidence type="ECO:0000313" key="2">
    <source>
        <dbReference type="EMBL" id="KAB8125767.1"/>
    </source>
</evidence>
<proteinExistence type="predicted"/>
<keyword evidence="1" id="KW-1133">Transmembrane helix</keyword>
<dbReference type="RefSeq" id="WP_153406979.1">
    <property type="nucleotide sequence ID" value="NZ_ML762458.1"/>
</dbReference>
<name>A0A7C8KRU7_9BACI</name>
<reference evidence="2 3" key="1">
    <citation type="submission" date="2019-10" db="EMBL/GenBank/DDBJ databases">
        <title>Gracilibacillus sp. nov. isolated from rice seeds.</title>
        <authorList>
            <person name="He S."/>
        </authorList>
    </citation>
    <scope>NUCLEOTIDE SEQUENCE [LARGE SCALE GENOMIC DNA]</scope>
    <source>
        <strain evidence="2 3">TD8</strain>
    </source>
</reference>
<gene>
    <name evidence="2" type="ORF">F9U64_21740</name>
</gene>
<feature type="transmembrane region" description="Helical" evidence="1">
    <location>
        <begin position="12"/>
        <end position="45"/>
    </location>
</feature>
<evidence type="ECO:0000313" key="3">
    <source>
        <dbReference type="Proteomes" id="UP000480246"/>
    </source>
</evidence>
<protein>
    <submittedName>
        <fullName evidence="2">Uncharacterized protein</fullName>
    </submittedName>
</protein>
<comment type="caution">
    <text evidence="2">The sequence shown here is derived from an EMBL/GenBank/DDBJ whole genome shotgun (WGS) entry which is preliminary data.</text>
</comment>
<keyword evidence="1" id="KW-0472">Membrane</keyword>
<keyword evidence="3" id="KW-1185">Reference proteome</keyword>
<evidence type="ECO:0000256" key="1">
    <source>
        <dbReference type="SAM" id="Phobius"/>
    </source>
</evidence>
<dbReference type="Proteomes" id="UP000480246">
    <property type="component" value="Unassembled WGS sequence"/>
</dbReference>
<dbReference type="OrthoDB" id="1925744at2"/>
<accession>A0A7C8KRU7</accession>
<keyword evidence="1" id="KW-0812">Transmembrane</keyword>
<feature type="transmembrane region" description="Helical" evidence="1">
    <location>
        <begin position="57"/>
        <end position="88"/>
    </location>
</feature>
<dbReference type="AlphaFoldDB" id="A0A7C8KRU7"/>